<reference evidence="2 3" key="1">
    <citation type="submission" date="2015-07" db="EMBL/GenBank/DDBJ databases">
        <title>Comparative genomics of the Sigatoka disease complex on banana suggests a link between parallel evolutionary changes in Pseudocercospora fijiensis and Pseudocercospora eumusae and increased virulence on the banana host.</title>
        <authorList>
            <person name="Chang T.-C."/>
            <person name="Salvucci A."/>
            <person name="Crous P.W."/>
            <person name="Stergiopoulos I."/>
        </authorList>
    </citation>
    <scope>NUCLEOTIDE SEQUENCE [LARGE SCALE GENOMIC DNA]</scope>
    <source>
        <strain evidence="2 3">CBS 114824</strain>
    </source>
</reference>
<evidence type="ECO:0000313" key="2">
    <source>
        <dbReference type="EMBL" id="KXT00410.1"/>
    </source>
</evidence>
<evidence type="ECO:0000313" key="3">
    <source>
        <dbReference type="Proteomes" id="UP000070133"/>
    </source>
</evidence>
<dbReference type="AlphaFoldDB" id="A0A139HD75"/>
<dbReference type="Proteomes" id="UP000070133">
    <property type="component" value="Unassembled WGS sequence"/>
</dbReference>
<feature type="compositionally biased region" description="Polar residues" evidence="1">
    <location>
        <begin position="65"/>
        <end position="81"/>
    </location>
</feature>
<accession>A0A139HD75</accession>
<name>A0A139HD75_9PEZI</name>
<evidence type="ECO:0000256" key="1">
    <source>
        <dbReference type="SAM" id="MobiDB-lite"/>
    </source>
</evidence>
<comment type="caution">
    <text evidence="2">The sequence shown here is derived from an EMBL/GenBank/DDBJ whole genome shotgun (WGS) entry which is preliminary data.</text>
</comment>
<dbReference type="EMBL" id="LFZN01000074">
    <property type="protein sequence ID" value="KXT00410.1"/>
    <property type="molecule type" value="Genomic_DNA"/>
</dbReference>
<feature type="region of interest" description="Disordered" evidence="1">
    <location>
        <begin position="52"/>
        <end position="81"/>
    </location>
</feature>
<proteinExistence type="predicted"/>
<organism evidence="2 3">
    <name type="scientific">Pseudocercospora eumusae</name>
    <dbReference type="NCBI Taxonomy" id="321146"/>
    <lineage>
        <taxon>Eukaryota</taxon>
        <taxon>Fungi</taxon>
        <taxon>Dikarya</taxon>
        <taxon>Ascomycota</taxon>
        <taxon>Pezizomycotina</taxon>
        <taxon>Dothideomycetes</taxon>
        <taxon>Dothideomycetidae</taxon>
        <taxon>Mycosphaerellales</taxon>
        <taxon>Mycosphaerellaceae</taxon>
        <taxon>Pseudocercospora</taxon>
    </lineage>
</organism>
<sequence>MPVLTATPSTPQSKLTALPMSSLSLTIDACTRDSRWQATSMLMISYRNSTARQPLEMPSHPETGPQANGANLNRTVIQQSY</sequence>
<keyword evidence="3" id="KW-1185">Reference proteome</keyword>
<protein>
    <submittedName>
        <fullName evidence="2">Uncharacterized protein</fullName>
    </submittedName>
</protein>
<gene>
    <name evidence="2" type="ORF">AC578_3363</name>
</gene>